<evidence type="ECO:0000256" key="8">
    <source>
        <dbReference type="ARBA" id="ARBA00022763"/>
    </source>
</evidence>
<keyword evidence="11" id="KW-0234">DNA repair</keyword>
<dbReference type="Pfam" id="PF00817">
    <property type="entry name" value="IMS"/>
    <property type="match status" value="1"/>
</dbReference>
<dbReference type="InterPro" id="IPR001126">
    <property type="entry name" value="UmuC"/>
</dbReference>
<comment type="similarity">
    <text evidence="2">Belongs to the DNA polymerase type-Y family.</text>
</comment>
<feature type="compositionally biased region" description="Basic and acidic residues" evidence="13">
    <location>
        <begin position="1"/>
        <end position="13"/>
    </location>
</feature>
<feature type="domain" description="BRCT" evidence="14">
    <location>
        <begin position="192"/>
        <end position="280"/>
    </location>
</feature>
<dbReference type="InterPro" id="IPR001357">
    <property type="entry name" value="BRCT_dom"/>
</dbReference>
<dbReference type="AlphaFoldDB" id="A0A8S1HFB3"/>
<dbReference type="Gene3D" id="3.40.1170.60">
    <property type="match status" value="1"/>
</dbReference>
<evidence type="ECO:0000256" key="12">
    <source>
        <dbReference type="ARBA" id="ARBA00023242"/>
    </source>
</evidence>
<protein>
    <recommendedName>
        <fullName evidence="3">DNA repair protein REV1</fullName>
    </recommendedName>
</protein>
<dbReference type="FunFam" id="3.30.1490.100:FF:000001">
    <property type="entry name" value="DNA repair protein REV1"/>
    <property type="match status" value="1"/>
</dbReference>
<evidence type="ECO:0000256" key="7">
    <source>
        <dbReference type="ARBA" id="ARBA00022723"/>
    </source>
</evidence>
<dbReference type="GO" id="GO:0046872">
    <property type="term" value="F:metal ion binding"/>
    <property type="evidence" value="ECO:0007669"/>
    <property type="project" value="UniProtKB-KW"/>
</dbReference>
<dbReference type="GO" id="GO:0017125">
    <property type="term" value="F:deoxycytidyl transferase activity"/>
    <property type="evidence" value="ECO:0007669"/>
    <property type="project" value="TreeGrafter"/>
</dbReference>
<dbReference type="GO" id="GO:0006281">
    <property type="term" value="P:DNA repair"/>
    <property type="evidence" value="ECO:0007669"/>
    <property type="project" value="UniProtKB-KW"/>
</dbReference>
<evidence type="ECO:0000256" key="5">
    <source>
        <dbReference type="ARBA" id="ARBA00022679"/>
    </source>
</evidence>
<evidence type="ECO:0000256" key="2">
    <source>
        <dbReference type="ARBA" id="ARBA00010945"/>
    </source>
</evidence>
<evidence type="ECO:0000259" key="14">
    <source>
        <dbReference type="PROSITE" id="PS50172"/>
    </source>
</evidence>
<keyword evidence="9" id="KW-0460">Magnesium</keyword>
<dbReference type="PROSITE" id="PS50173">
    <property type="entry name" value="UMUC"/>
    <property type="match status" value="1"/>
</dbReference>
<dbReference type="Gene3D" id="3.30.70.270">
    <property type="match status" value="1"/>
</dbReference>
<keyword evidence="10" id="KW-0238">DNA-binding</keyword>
<feature type="domain" description="UmuC" evidence="15">
    <location>
        <begin position="380"/>
        <end position="567"/>
    </location>
</feature>
<evidence type="ECO:0000256" key="9">
    <source>
        <dbReference type="ARBA" id="ARBA00022842"/>
    </source>
</evidence>
<keyword evidence="17" id="KW-1185">Reference proteome</keyword>
<evidence type="ECO:0000256" key="4">
    <source>
        <dbReference type="ARBA" id="ARBA00022634"/>
    </source>
</evidence>
<dbReference type="InterPro" id="IPR053848">
    <property type="entry name" value="IMS_HHH_1"/>
</dbReference>
<dbReference type="PANTHER" id="PTHR45990:SF1">
    <property type="entry name" value="DNA REPAIR PROTEIN REV1"/>
    <property type="match status" value="1"/>
</dbReference>
<dbReference type="Proteomes" id="UP000835052">
    <property type="component" value="Unassembled WGS sequence"/>
</dbReference>
<dbReference type="InterPro" id="IPR036775">
    <property type="entry name" value="DNA_pol_Y-fam_lit_finger_sf"/>
</dbReference>
<evidence type="ECO:0000259" key="15">
    <source>
        <dbReference type="PROSITE" id="PS50173"/>
    </source>
</evidence>
<dbReference type="SMART" id="SM00292">
    <property type="entry name" value="BRCT"/>
    <property type="match status" value="1"/>
</dbReference>
<evidence type="ECO:0000256" key="1">
    <source>
        <dbReference type="ARBA" id="ARBA00004123"/>
    </source>
</evidence>
<dbReference type="Gene3D" id="3.30.1490.100">
    <property type="entry name" value="DNA polymerase, Y-family, little finger domain"/>
    <property type="match status" value="1"/>
</dbReference>
<dbReference type="Pfam" id="PF00533">
    <property type="entry name" value="BRCT"/>
    <property type="match status" value="1"/>
</dbReference>
<comment type="caution">
    <text evidence="16">The sequence shown here is derived from an EMBL/GenBank/DDBJ whole genome shotgun (WGS) entry which is preliminary data.</text>
</comment>
<dbReference type="Gene3D" id="1.10.150.20">
    <property type="entry name" value="5' to 3' exonuclease, C-terminal subdomain"/>
    <property type="match status" value="1"/>
</dbReference>
<dbReference type="EMBL" id="CAJGYM010000025">
    <property type="protein sequence ID" value="CAD6192020.1"/>
    <property type="molecule type" value="Genomic_DNA"/>
</dbReference>
<accession>A0A8S1HFB3</accession>
<dbReference type="PROSITE" id="PS50172">
    <property type="entry name" value="BRCT"/>
    <property type="match status" value="1"/>
</dbReference>
<comment type="subcellular location">
    <subcellularLocation>
        <location evidence="1">Nucleus</location>
    </subcellularLocation>
</comment>
<sequence>MDKPGPSKPKLEPPDCLPSTSKITDADREFWDNLVEFVSDEEEITLDRLLEDSDFSGNEQDVEDRDVELQLHNFAAPEIVVDSIEEQEAPPETVNDALSRLLNEFKRAPISEAEGPPAKKASIGRIFDEGNADADPIRVPENRLVRAKVGTATEKAPDPHDIAAAQTFGGYMALKKAKLRHQVNGEEPHDGLTSNIFSGISVFVNGYTEPPALIIRELMTVHGGEYHCYYEHGRTTYVIASSLASVKVDKLRQGEIFIKPEWITDSIARGYALPHIDYVVNEKDRYAKGTLQRFFAQSKEDKEKPKNPAPNRDTVDARDPDFIFQYYARSRLHLISTLAQDMKDFVADLKSRRSPESETIDLRDLGRFVTSERRPKEDFIFHVDLDCFFVSVALRSRPECRGKPVAITHSKGVVSNSMSEIASCSYEARACGVKNGMLVKDALEQCSRLVFLPYQFEDYTEVSKIIYTILSRYTLDLRAVSCDEMYLNCTELCRKFSITDPKKLAEHMRTEIREKTGCPASVGIGPTSLIARLATRRAKPDGVYWVPKLNIADFIAKEKIRDIPGIGYQSLDKIKSFFGDTERCSELQAHSLETLEPLLGKKVAQKLYNQCRGIEEDPPGFWEIQQRKSVSCDINYGIRFTEQKEAMQLLSGIGFELERKLNRCKMLAGNVTLKLLVRSADAPVQTAKFMGHGRCDAHTKSAVLPMSTNNAKLIITEIVKLYNKIAPLVEDLRGVGVQCSKLKSADRQAMSSAVAEMFKPTSQRKPLQLAGRPKKDEERKRKRHFYGEDGDEDMLMRMEDFNRPHKTSPPLKNRHICEHEGMRNRLEPPRSNQPLAPPAWMPKCTKDIAFGSQSSLNGVTDDEGIEAEFEKILIEEPTRESVVLVARFFCTTARLGNLQSLTNHSRTLLSLVGHRRTSHAAWFQAAHLILNEADAVCAEYYGAPMMLVDSLEHLNFGRYD</sequence>
<feature type="region of interest" description="Disordered" evidence="13">
    <location>
        <begin position="758"/>
        <end position="791"/>
    </location>
</feature>
<keyword evidence="8" id="KW-0227">DNA damage</keyword>
<keyword evidence="7" id="KW-0479">Metal-binding</keyword>
<dbReference type="Pfam" id="PF11799">
    <property type="entry name" value="IMS_C"/>
    <property type="match status" value="1"/>
</dbReference>
<dbReference type="OrthoDB" id="427711at2759"/>
<feature type="region of interest" description="Disordered" evidence="13">
    <location>
        <begin position="1"/>
        <end position="23"/>
    </location>
</feature>
<dbReference type="SUPFAM" id="SSF100879">
    <property type="entry name" value="Lesion bypass DNA polymerase (Y-family), little finger domain"/>
    <property type="match status" value="1"/>
</dbReference>
<evidence type="ECO:0000256" key="3">
    <source>
        <dbReference type="ARBA" id="ARBA00020399"/>
    </source>
</evidence>
<dbReference type="GO" id="GO:0042276">
    <property type="term" value="P:error-prone translesion synthesis"/>
    <property type="evidence" value="ECO:0007669"/>
    <property type="project" value="TreeGrafter"/>
</dbReference>
<dbReference type="PANTHER" id="PTHR45990">
    <property type="entry name" value="DNA REPAIR PROTEIN REV1"/>
    <property type="match status" value="1"/>
</dbReference>
<evidence type="ECO:0000256" key="6">
    <source>
        <dbReference type="ARBA" id="ARBA00022695"/>
    </source>
</evidence>
<dbReference type="InterPro" id="IPR043502">
    <property type="entry name" value="DNA/RNA_pol_sf"/>
</dbReference>
<dbReference type="Gene3D" id="6.10.250.1490">
    <property type="match status" value="1"/>
</dbReference>
<dbReference type="GO" id="GO:0003684">
    <property type="term" value="F:damaged DNA binding"/>
    <property type="evidence" value="ECO:0007669"/>
    <property type="project" value="InterPro"/>
</dbReference>
<dbReference type="Gene3D" id="3.40.50.10190">
    <property type="entry name" value="BRCT domain"/>
    <property type="match status" value="1"/>
</dbReference>
<dbReference type="CDD" id="cd17719">
    <property type="entry name" value="BRCT_Rev1"/>
    <property type="match status" value="1"/>
</dbReference>
<gene>
    <name evidence="16" type="ORF">CAUJ_LOCUS7939</name>
</gene>
<evidence type="ECO:0000313" key="17">
    <source>
        <dbReference type="Proteomes" id="UP000835052"/>
    </source>
</evidence>
<evidence type="ECO:0000256" key="11">
    <source>
        <dbReference type="ARBA" id="ARBA00023204"/>
    </source>
</evidence>
<reference evidence="16" key="1">
    <citation type="submission" date="2020-10" db="EMBL/GenBank/DDBJ databases">
        <authorList>
            <person name="Kikuchi T."/>
        </authorList>
    </citation>
    <scope>NUCLEOTIDE SEQUENCE</scope>
    <source>
        <strain evidence="16">NKZ352</strain>
    </source>
</reference>
<dbReference type="GO" id="GO:0005634">
    <property type="term" value="C:nucleus"/>
    <property type="evidence" value="ECO:0007669"/>
    <property type="project" value="UniProtKB-SubCell"/>
</dbReference>
<dbReference type="GO" id="GO:0070987">
    <property type="term" value="P:error-free translesion synthesis"/>
    <property type="evidence" value="ECO:0007669"/>
    <property type="project" value="TreeGrafter"/>
</dbReference>
<proteinExistence type="inferred from homology"/>
<dbReference type="GO" id="GO:0003887">
    <property type="term" value="F:DNA-directed DNA polymerase activity"/>
    <property type="evidence" value="ECO:0007669"/>
    <property type="project" value="InterPro"/>
</dbReference>
<dbReference type="InterPro" id="IPR017961">
    <property type="entry name" value="DNA_pol_Y-fam_little_finger"/>
</dbReference>
<evidence type="ECO:0000313" key="16">
    <source>
        <dbReference type="EMBL" id="CAD6192020.1"/>
    </source>
</evidence>
<dbReference type="Pfam" id="PF21999">
    <property type="entry name" value="IMS_HHH_1"/>
    <property type="match status" value="1"/>
</dbReference>
<dbReference type="SUPFAM" id="SSF52113">
    <property type="entry name" value="BRCT domain"/>
    <property type="match status" value="1"/>
</dbReference>
<evidence type="ECO:0000256" key="13">
    <source>
        <dbReference type="SAM" id="MobiDB-lite"/>
    </source>
</evidence>
<name>A0A8S1HFB3_9PELO</name>
<evidence type="ECO:0000256" key="10">
    <source>
        <dbReference type="ARBA" id="ARBA00023125"/>
    </source>
</evidence>
<dbReference type="SUPFAM" id="SSF56672">
    <property type="entry name" value="DNA/RNA polymerases"/>
    <property type="match status" value="1"/>
</dbReference>
<keyword evidence="5" id="KW-0808">Transferase</keyword>
<keyword evidence="4" id="KW-0237">DNA synthesis</keyword>
<keyword evidence="12" id="KW-0539">Nucleus</keyword>
<dbReference type="InterPro" id="IPR043128">
    <property type="entry name" value="Rev_trsase/Diguanyl_cyclase"/>
</dbReference>
<keyword evidence="6" id="KW-0548">Nucleotidyltransferase</keyword>
<dbReference type="InterPro" id="IPR036420">
    <property type="entry name" value="BRCT_dom_sf"/>
</dbReference>
<dbReference type="CDD" id="cd01701">
    <property type="entry name" value="PolY_Rev1"/>
    <property type="match status" value="1"/>
</dbReference>
<feature type="region of interest" description="Disordered" evidence="13">
    <location>
        <begin position="297"/>
        <end position="316"/>
    </location>
</feature>
<organism evidence="16 17">
    <name type="scientific">Caenorhabditis auriculariae</name>
    <dbReference type="NCBI Taxonomy" id="2777116"/>
    <lineage>
        <taxon>Eukaryota</taxon>
        <taxon>Metazoa</taxon>
        <taxon>Ecdysozoa</taxon>
        <taxon>Nematoda</taxon>
        <taxon>Chromadorea</taxon>
        <taxon>Rhabditida</taxon>
        <taxon>Rhabditina</taxon>
        <taxon>Rhabditomorpha</taxon>
        <taxon>Rhabditoidea</taxon>
        <taxon>Rhabditidae</taxon>
        <taxon>Peloderinae</taxon>
        <taxon>Caenorhabditis</taxon>
    </lineage>
</organism>